<name>A0A6J5D7W9_9BURK</name>
<dbReference type="InterPro" id="IPR017734">
    <property type="entry name" value="T6SS_SciN"/>
</dbReference>
<keyword evidence="1" id="KW-0732">Signal</keyword>
<evidence type="ECO:0008006" key="4">
    <source>
        <dbReference type="Google" id="ProtNLM"/>
    </source>
</evidence>
<evidence type="ECO:0000256" key="1">
    <source>
        <dbReference type="SAM" id="SignalP"/>
    </source>
</evidence>
<feature type="chain" id="PRO_5026854619" description="Type VI secretion system-associated lipoprotein" evidence="1">
    <location>
        <begin position="32"/>
        <end position="184"/>
    </location>
</feature>
<evidence type="ECO:0000313" key="2">
    <source>
        <dbReference type="EMBL" id="CAB3749507.1"/>
    </source>
</evidence>
<gene>
    <name evidence="2" type="ORF">LMG29542_01012</name>
</gene>
<organism evidence="2 3">
    <name type="scientific">Paraburkholderia humisilvae</name>
    <dbReference type="NCBI Taxonomy" id="627669"/>
    <lineage>
        <taxon>Bacteria</taxon>
        <taxon>Pseudomonadati</taxon>
        <taxon>Pseudomonadota</taxon>
        <taxon>Betaproteobacteria</taxon>
        <taxon>Burkholderiales</taxon>
        <taxon>Burkholderiaceae</taxon>
        <taxon>Paraburkholderia</taxon>
    </lineage>
</organism>
<evidence type="ECO:0000313" key="3">
    <source>
        <dbReference type="Proteomes" id="UP000494363"/>
    </source>
</evidence>
<dbReference type="PANTHER" id="PTHR37625">
    <property type="entry name" value="OUTER MEMBRANE LIPOPROTEIN-RELATED"/>
    <property type="match status" value="1"/>
</dbReference>
<accession>A0A6J5D7W9</accession>
<dbReference type="Proteomes" id="UP000494363">
    <property type="component" value="Unassembled WGS sequence"/>
</dbReference>
<feature type="signal peptide" evidence="1">
    <location>
        <begin position="1"/>
        <end position="31"/>
    </location>
</feature>
<dbReference type="InterPro" id="IPR038706">
    <property type="entry name" value="Type_VI_SciN-like_sf"/>
</dbReference>
<keyword evidence="3" id="KW-1185">Reference proteome</keyword>
<dbReference type="Gene3D" id="2.60.40.4150">
    <property type="entry name" value="Type VI secretion system, lipoprotein SciN"/>
    <property type="match status" value="1"/>
</dbReference>
<reference evidence="2 3" key="1">
    <citation type="submission" date="2020-04" db="EMBL/GenBank/DDBJ databases">
        <authorList>
            <person name="De Canck E."/>
        </authorList>
    </citation>
    <scope>NUCLEOTIDE SEQUENCE [LARGE SCALE GENOMIC DNA]</scope>
    <source>
        <strain evidence="2 3">LMG 29542</strain>
    </source>
</reference>
<protein>
    <recommendedName>
        <fullName evidence="4">Type VI secretion system-associated lipoprotein</fullName>
    </recommendedName>
</protein>
<dbReference type="Pfam" id="PF12790">
    <property type="entry name" value="T6SS-SciN"/>
    <property type="match status" value="1"/>
</dbReference>
<dbReference type="RefSeq" id="WP_175225364.1">
    <property type="nucleotide sequence ID" value="NZ_CADIKH010000004.1"/>
</dbReference>
<dbReference type="EMBL" id="CADIKH010000004">
    <property type="protein sequence ID" value="CAB3749507.1"/>
    <property type="molecule type" value="Genomic_DNA"/>
</dbReference>
<dbReference type="PANTHER" id="PTHR37625:SF4">
    <property type="entry name" value="OUTER MEMBRANE LIPOPROTEIN"/>
    <property type="match status" value="1"/>
</dbReference>
<proteinExistence type="predicted"/>
<dbReference type="NCBIfam" id="TIGR03352">
    <property type="entry name" value="VI_chp_3"/>
    <property type="match status" value="1"/>
</dbReference>
<sequence>MHDRRSTPFVRFAVASSACALLLSGCGAWQAVSDTSSNAYRAVFFKQVKTLNVDLTARASLNPDSAGRPTSVAIRIYQLKDRQQFDGASYADLLKNDRAVLAQDLQAASVSTVLNPGASASLAQPLQADTRFIAVVAFYREPGSDDGWKRVIERKQLDADKPLKVQLVDQSLLAAGSASPNSAN</sequence>
<dbReference type="PROSITE" id="PS51257">
    <property type="entry name" value="PROKAR_LIPOPROTEIN"/>
    <property type="match status" value="1"/>
</dbReference>
<dbReference type="AlphaFoldDB" id="A0A6J5D7W9"/>